<sequence length="154" mass="16925">MNQHRPNIKFKEGLPASNNSQLTLHVNNLGIRPAFDSVQWQSYVVTSQAAGSGQRYSVTNEIEAVVRGPDNTVQRYLIVIGIPDDVPSRIGTSSAMPGDSGACVFDTTGLALGMVHAGHMVKQHIPDVINERAIDHYQTYTTFATHMRCIFEDI</sequence>
<evidence type="ECO:0000313" key="1">
    <source>
        <dbReference type="EMBL" id="CAK7230249.1"/>
    </source>
</evidence>
<evidence type="ECO:0008006" key="3">
    <source>
        <dbReference type="Google" id="ProtNLM"/>
    </source>
</evidence>
<dbReference type="Proteomes" id="UP001642482">
    <property type="component" value="Unassembled WGS sequence"/>
</dbReference>
<name>A0ABP0CGB9_9PEZI</name>
<protein>
    <recommendedName>
        <fullName evidence="3">Peptidase S1 domain-containing protein</fullName>
    </recommendedName>
</protein>
<evidence type="ECO:0000313" key="2">
    <source>
        <dbReference type="Proteomes" id="UP001642482"/>
    </source>
</evidence>
<proteinExistence type="predicted"/>
<gene>
    <name evidence="1" type="ORF">SEUCBS140593_007521</name>
</gene>
<reference evidence="1 2" key="1">
    <citation type="submission" date="2024-01" db="EMBL/GenBank/DDBJ databases">
        <authorList>
            <person name="Allen C."/>
            <person name="Tagirdzhanova G."/>
        </authorList>
    </citation>
    <scope>NUCLEOTIDE SEQUENCE [LARGE SCALE GENOMIC DNA]</scope>
</reference>
<dbReference type="EMBL" id="CAWUHD010000092">
    <property type="protein sequence ID" value="CAK7230249.1"/>
    <property type="molecule type" value="Genomic_DNA"/>
</dbReference>
<comment type="caution">
    <text evidence="1">The sequence shown here is derived from an EMBL/GenBank/DDBJ whole genome shotgun (WGS) entry which is preliminary data.</text>
</comment>
<accession>A0ABP0CGB9</accession>
<keyword evidence="2" id="KW-1185">Reference proteome</keyword>
<organism evidence="1 2">
    <name type="scientific">Sporothrix eucalyptigena</name>
    <dbReference type="NCBI Taxonomy" id="1812306"/>
    <lineage>
        <taxon>Eukaryota</taxon>
        <taxon>Fungi</taxon>
        <taxon>Dikarya</taxon>
        <taxon>Ascomycota</taxon>
        <taxon>Pezizomycotina</taxon>
        <taxon>Sordariomycetes</taxon>
        <taxon>Sordariomycetidae</taxon>
        <taxon>Ophiostomatales</taxon>
        <taxon>Ophiostomataceae</taxon>
        <taxon>Sporothrix</taxon>
    </lineage>
</organism>